<dbReference type="EMBL" id="CP043930">
    <property type="protein sequence ID" value="QGQ25819.1"/>
    <property type="molecule type" value="Genomic_DNA"/>
</dbReference>
<dbReference type="AlphaFoldDB" id="A0A6I6AMZ0"/>
<sequence length="94" mass="10328">MRVDIDLQTAKVDATEIHRILAEIYIAELGRPKDNPLDANAVATWGSALFTYGPRDDVIESLRKQIAASKESREFKATKTQNKAINQSGGSVVL</sequence>
<organism evidence="1 2">
    <name type="scientific">Gimesia benthica</name>
    <dbReference type="NCBI Taxonomy" id="2608982"/>
    <lineage>
        <taxon>Bacteria</taxon>
        <taxon>Pseudomonadati</taxon>
        <taxon>Planctomycetota</taxon>
        <taxon>Planctomycetia</taxon>
        <taxon>Planctomycetales</taxon>
        <taxon>Planctomycetaceae</taxon>
        <taxon>Gimesia</taxon>
    </lineage>
</organism>
<accession>A0A6I6AMZ0</accession>
<evidence type="ECO:0000313" key="2">
    <source>
        <dbReference type="Proteomes" id="UP000427281"/>
    </source>
</evidence>
<evidence type="ECO:0000313" key="1">
    <source>
        <dbReference type="EMBL" id="QGQ25819.1"/>
    </source>
</evidence>
<name>A0A6I6AMZ0_9PLAN</name>
<reference evidence="1 2" key="1">
    <citation type="submission" date="2019-09" db="EMBL/GenBank/DDBJ databases">
        <title>Gimesia benthica sp. nov., a novel bacterium isolated from deep-sea water of the Northwest Indian Ocean.</title>
        <authorList>
            <person name="Dai X."/>
        </authorList>
    </citation>
    <scope>NUCLEOTIDE SEQUENCE [LARGE SCALE GENOMIC DNA]</scope>
    <source>
        <strain evidence="1 2">E7</strain>
    </source>
</reference>
<gene>
    <name evidence="1" type="ORF">F1728_25485</name>
</gene>
<dbReference type="KEGG" id="gim:F1728_25485"/>
<protein>
    <submittedName>
        <fullName evidence="1">Uncharacterized protein</fullName>
    </submittedName>
</protein>
<dbReference type="RefSeq" id="WP_155366415.1">
    <property type="nucleotide sequence ID" value="NZ_CP043930.1"/>
</dbReference>
<proteinExistence type="predicted"/>
<keyword evidence="2" id="KW-1185">Reference proteome</keyword>
<dbReference type="Proteomes" id="UP000427281">
    <property type="component" value="Chromosome"/>
</dbReference>